<dbReference type="InterPro" id="IPR003597">
    <property type="entry name" value="Ig_C1-set"/>
</dbReference>
<dbReference type="InterPro" id="IPR013783">
    <property type="entry name" value="Ig-like_fold"/>
</dbReference>
<dbReference type="PANTHER" id="PTHR19944:SF105">
    <property type="entry name" value="RLA CLASS II HISTOCOMPATIBILITY ANTIGEN, DP ALPHA-1 CHAIN"/>
    <property type="match status" value="1"/>
</dbReference>
<evidence type="ECO:0000259" key="3">
    <source>
        <dbReference type="PROSITE" id="PS50835"/>
    </source>
</evidence>
<feature type="domain" description="Ig-like" evidence="3">
    <location>
        <begin position="45"/>
        <end position="120"/>
    </location>
</feature>
<evidence type="ECO:0000313" key="5">
    <source>
        <dbReference type="RefSeq" id="XP_055359046.1"/>
    </source>
</evidence>
<feature type="transmembrane region" description="Helical" evidence="1">
    <location>
        <begin position="142"/>
        <end position="164"/>
    </location>
</feature>
<evidence type="ECO:0000256" key="2">
    <source>
        <dbReference type="SAM" id="SignalP"/>
    </source>
</evidence>
<feature type="signal peptide" evidence="2">
    <location>
        <begin position="1"/>
        <end position="27"/>
    </location>
</feature>
<evidence type="ECO:0000256" key="1">
    <source>
        <dbReference type="SAM" id="Phobius"/>
    </source>
</evidence>
<dbReference type="Gene3D" id="2.60.40.10">
    <property type="entry name" value="Immunoglobulins"/>
    <property type="match status" value="1"/>
</dbReference>
<sequence>MLNSSDMTHTLRHSAVIILLLNNFCSSAQNAALEGENPPEERTPPEITIYPSGEVQPGAELICFVNNFYPPFINVSWTKNDHPVSLSRYYPNQDQTFYQFSFLTFTPSKGGIYSCTLEHSALETPKTRIWEPDVAVNDPGPGPVIVCGVGVAVVFLGLAAGVFFL</sequence>
<dbReference type="InterPro" id="IPR050160">
    <property type="entry name" value="MHC/Immunoglobulin"/>
</dbReference>
<keyword evidence="1" id="KW-0472">Membrane</keyword>
<dbReference type="PANTHER" id="PTHR19944">
    <property type="entry name" value="MHC CLASS II-RELATED"/>
    <property type="match status" value="1"/>
</dbReference>
<dbReference type="SMART" id="SM00407">
    <property type="entry name" value="IGc1"/>
    <property type="match status" value="1"/>
</dbReference>
<dbReference type="Pfam" id="PF07654">
    <property type="entry name" value="C1-set"/>
    <property type="match status" value="1"/>
</dbReference>
<feature type="chain" id="PRO_5040841426" evidence="2">
    <location>
        <begin position="28"/>
        <end position="165"/>
    </location>
</feature>
<dbReference type="RefSeq" id="XP_055359046.1">
    <property type="nucleotide sequence ID" value="XM_055503071.1"/>
</dbReference>
<gene>
    <name evidence="5" type="primary">LOC114842438</name>
</gene>
<name>A0A9W2XAW9_BETSP</name>
<keyword evidence="1" id="KW-1133">Transmembrane helix</keyword>
<dbReference type="SUPFAM" id="SSF48726">
    <property type="entry name" value="Immunoglobulin"/>
    <property type="match status" value="1"/>
</dbReference>
<dbReference type="GeneID" id="114842438"/>
<organism evidence="4 5">
    <name type="scientific">Betta splendens</name>
    <name type="common">Siamese fighting fish</name>
    <dbReference type="NCBI Taxonomy" id="158456"/>
    <lineage>
        <taxon>Eukaryota</taxon>
        <taxon>Metazoa</taxon>
        <taxon>Chordata</taxon>
        <taxon>Craniata</taxon>
        <taxon>Vertebrata</taxon>
        <taxon>Euteleostomi</taxon>
        <taxon>Actinopterygii</taxon>
        <taxon>Neopterygii</taxon>
        <taxon>Teleostei</taxon>
        <taxon>Neoteleostei</taxon>
        <taxon>Acanthomorphata</taxon>
        <taxon>Anabantaria</taxon>
        <taxon>Anabantiformes</taxon>
        <taxon>Anabantoidei</taxon>
        <taxon>Osphronemidae</taxon>
        <taxon>Betta</taxon>
    </lineage>
</organism>
<keyword evidence="4" id="KW-1185">Reference proteome</keyword>
<dbReference type="InterPro" id="IPR007110">
    <property type="entry name" value="Ig-like_dom"/>
</dbReference>
<dbReference type="PROSITE" id="PS50835">
    <property type="entry name" value="IG_LIKE"/>
    <property type="match status" value="1"/>
</dbReference>
<dbReference type="InterPro" id="IPR036179">
    <property type="entry name" value="Ig-like_dom_sf"/>
</dbReference>
<protein>
    <submittedName>
        <fullName evidence="5">H-2 class II histocompatibility antigen, A-U alpha chain-like isoform X2</fullName>
    </submittedName>
</protein>
<dbReference type="AlphaFoldDB" id="A0A9W2XAW9"/>
<keyword evidence="1" id="KW-0812">Transmembrane</keyword>
<keyword evidence="2" id="KW-0732">Signal</keyword>
<dbReference type="Proteomes" id="UP000515150">
    <property type="component" value="Chromosome 16"/>
</dbReference>
<proteinExistence type="predicted"/>
<accession>A0A9W2XAW9</accession>
<reference evidence="5" key="1">
    <citation type="submission" date="2025-08" db="UniProtKB">
        <authorList>
            <consortium name="RefSeq"/>
        </authorList>
    </citation>
    <scope>IDENTIFICATION</scope>
</reference>
<evidence type="ECO:0000313" key="4">
    <source>
        <dbReference type="Proteomes" id="UP000515150"/>
    </source>
</evidence>